<dbReference type="EMBL" id="JAENGY010000074">
    <property type="protein sequence ID" value="KAG6975142.1"/>
    <property type="molecule type" value="Genomic_DNA"/>
</dbReference>
<protein>
    <submittedName>
        <fullName evidence="1">Uncharacterized protein</fullName>
    </submittedName>
</protein>
<organism evidence="1 2">
    <name type="scientific">Phytophthora aleatoria</name>
    <dbReference type="NCBI Taxonomy" id="2496075"/>
    <lineage>
        <taxon>Eukaryota</taxon>
        <taxon>Sar</taxon>
        <taxon>Stramenopiles</taxon>
        <taxon>Oomycota</taxon>
        <taxon>Peronosporomycetes</taxon>
        <taxon>Peronosporales</taxon>
        <taxon>Peronosporaceae</taxon>
        <taxon>Phytophthora</taxon>
    </lineage>
</organism>
<comment type="caution">
    <text evidence="1">The sequence shown here is derived from an EMBL/GenBank/DDBJ whole genome shotgun (WGS) entry which is preliminary data.</text>
</comment>
<sequence>ISLARITCSRYSASAAVGRLFGFNDTQARPSSTILAGLVRENSTCPIPIATCCRIAASGSFLPFASRTWSLACAYGSVCKSSSDSTTPKENKSAFTSYRSPSITSGAIHNEVPTPAVIVWSSRSLEIPKSVSLASIARFSRMFRDLRSRWMTGGISECRYVNA</sequence>
<dbReference type="AlphaFoldDB" id="A0A8J5JAW2"/>
<accession>A0A8J5JAW2</accession>
<proteinExistence type="predicted"/>
<evidence type="ECO:0000313" key="1">
    <source>
        <dbReference type="EMBL" id="KAG6975142.1"/>
    </source>
</evidence>
<gene>
    <name evidence="1" type="ORF">JG688_00002693</name>
</gene>
<keyword evidence="2" id="KW-1185">Reference proteome</keyword>
<name>A0A8J5JAW2_9STRA</name>
<reference evidence="1" key="1">
    <citation type="submission" date="2021-01" db="EMBL/GenBank/DDBJ databases">
        <title>Phytophthora aleatoria, a newly-described species from Pinus radiata is distinct from Phytophthora cactorum isolates based on comparative genomics.</title>
        <authorList>
            <person name="Mcdougal R."/>
            <person name="Panda P."/>
            <person name="Williams N."/>
            <person name="Studholme D.J."/>
        </authorList>
    </citation>
    <scope>NUCLEOTIDE SEQUENCE</scope>
    <source>
        <strain evidence="1">NZFS 4037</strain>
    </source>
</reference>
<feature type="non-terminal residue" evidence="1">
    <location>
        <position position="1"/>
    </location>
</feature>
<dbReference type="Proteomes" id="UP000709295">
    <property type="component" value="Unassembled WGS sequence"/>
</dbReference>
<evidence type="ECO:0000313" key="2">
    <source>
        <dbReference type="Proteomes" id="UP000709295"/>
    </source>
</evidence>